<sequence>MVSEQGYYGFPSTTWLATLPIVIGFTVAMFSLGRHRIRQRVLWHVPGPASPSFLTGNFLQMFDPISGVRFREHVRKTYGSVSRFNGPLGDQILMISDPKALSSILVKTQDVFDMHQWFIELFRHAVGPGLFSSTGAIHRRQRKAFNPIFSSAHMRSIVPLFHRITDELLDALQRQVTGGPREIEMMDWLGRVALELISQGGLGHTFDSFKPDAGRNDFKEALKDFMPVTGRLYVFLLLFPLISKWPSKVLRFAAACSPISDVRYLVKLTNTMHNNAKQLFQTKRALLEKGDAHLVDQISGGKDIISMFMRSNSNATNESKMKDEEVMAQMITLMGAGTETVSNALARIVHLLCEHQDVQGKLREELNGAGLSTGGELGYDELLALPYLDAIYRETMRLHPPATFSSRVSLTDATIALSRPLYPSATSNASLFIPRNTSVIVDILSVNCDPDIWGADADTWKPERWLSPLPESVADACIPGVYSNMLTFAGGSRSCIGYKLAEIEMKVVLSRLVRLLRFSPSKSEIVWKLGHVTTPSVKGSNAITPMMPMVLEKI</sequence>
<name>A0ACB8ST22_9AGAM</name>
<organism evidence="1 2">
    <name type="scientific">Artomyces pyxidatus</name>
    <dbReference type="NCBI Taxonomy" id="48021"/>
    <lineage>
        <taxon>Eukaryota</taxon>
        <taxon>Fungi</taxon>
        <taxon>Dikarya</taxon>
        <taxon>Basidiomycota</taxon>
        <taxon>Agaricomycotina</taxon>
        <taxon>Agaricomycetes</taxon>
        <taxon>Russulales</taxon>
        <taxon>Auriscalpiaceae</taxon>
        <taxon>Artomyces</taxon>
    </lineage>
</organism>
<evidence type="ECO:0000313" key="2">
    <source>
        <dbReference type="Proteomes" id="UP000814140"/>
    </source>
</evidence>
<keyword evidence="2" id="KW-1185">Reference proteome</keyword>
<reference evidence="1" key="2">
    <citation type="journal article" date="2022" name="New Phytol.">
        <title>Evolutionary transition to the ectomycorrhizal habit in the genomes of a hyperdiverse lineage of mushroom-forming fungi.</title>
        <authorList>
            <person name="Looney B."/>
            <person name="Miyauchi S."/>
            <person name="Morin E."/>
            <person name="Drula E."/>
            <person name="Courty P.E."/>
            <person name="Kohler A."/>
            <person name="Kuo A."/>
            <person name="LaButti K."/>
            <person name="Pangilinan J."/>
            <person name="Lipzen A."/>
            <person name="Riley R."/>
            <person name="Andreopoulos W."/>
            <person name="He G."/>
            <person name="Johnson J."/>
            <person name="Nolan M."/>
            <person name="Tritt A."/>
            <person name="Barry K.W."/>
            <person name="Grigoriev I.V."/>
            <person name="Nagy L.G."/>
            <person name="Hibbett D."/>
            <person name="Henrissat B."/>
            <person name="Matheny P.B."/>
            <person name="Labbe J."/>
            <person name="Martin F.M."/>
        </authorList>
    </citation>
    <scope>NUCLEOTIDE SEQUENCE</scope>
    <source>
        <strain evidence="1">HHB10654</strain>
    </source>
</reference>
<accession>A0ACB8ST22</accession>
<dbReference type="EMBL" id="MU277224">
    <property type="protein sequence ID" value="KAI0059754.1"/>
    <property type="molecule type" value="Genomic_DNA"/>
</dbReference>
<gene>
    <name evidence="1" type="ORF">BV25DRAFT_1047717</name>
</gene>
<reference evidence="1" key="1">
    <citation type="submission" date="2021-03" db="EMBL/GenBank/DDBJ databases">
        <authorList>
            <consortium name="DOE Joint Genome Institute"/>
            <person name="Ahrendt S."/>
            <person name="Looney B.P."/>
            <person name="Miyauchi S."/>
            <person name="Morin E."/>
            <person name="Drula E."/>
            <person name="Courty P.E."/>
            <person name="Chicoki N."/>
            <person name="Fauchery L."/>
            <person name="Kohler A."/>
            <person name="Kuo A."/>
            <person name="Labutti K."/>
            <person name="Pangilinan J."/>
            <person name="Lipzen A."/>
            <person name="Riley R."/>
            <person name="Andreopoulos W."/>
            <person name="He G."/>
            <person name="Johnson J."/>
            <person name="Barry K.W."/>
            <person name="Grigoriev I.V."/>
            <person name="Nagy L."/>
            <person name="Hibbett D."/>
            <person name="Henrissat B."/>
            <person name="Matheny P.B."/>
            <person name="Labbe J."/>
            <person name="Martin F."/>
        </authorList>
    </citation>
    <scope>NUCLEOTIDE SEQUENCE</scope>
    <source>
        <strain evidence="1">HHB10654</strain>
    </source>
</reference>
<comment type="caution">
    <text evidence="1">The sequence shown here is derived from an EMBL/GenBank/DDBJ whole genome shotgun (WGS) entry which is preliminary data.</text>
</comment>
<evidence type="ECO:0000313" key="1">
    <source>
        <dbReference type="EMBL" id="KAI0059754.1"/>
    </source>
</evidence>
<proteinExistence type="predicted"/>
<protein>
    <submittedName>
        <fullName evidence="1">Cytochrome P450</fullName>
    </submittedName>
</protein>
<dbReference type="Proteomes" id="UP000814140">
    <property type="component" value="Unassembled WGS sequence"/>
</dbReference>